<evidence type="ECO:0000256" key="3">
    <source>
        <dbReference type="ARBA" id="ARBA00022692"/>
    </source>
</evidence>
<feature type="transmembrane region" description="Helical" evidence="6">
    <location>
        <begin position="89"/>
        <end position="113"/>
    </location>
</feature>
<dbReference type="EMBL" id="CAXLJM020000062">
    <property type="protein sequence ID" value="CAL8119955.1"/>
    <property type="molecule type" value="Genomic_DNA"/>
</dbReference>
<comment type="similarity">
    <text evidence="2 6">Belongs to the GDT1 family.</text>
</comment>
<evidence type="ECO:0000256" key="2">
    <source>
        <dbReference type="ARBA" id="ARBA00009190"/>
    </source>
</evidence>
<dbReference type="InterPro" id="IPR001727">
    <property type="entry name" value="GDT1-like"/>
</dbReference>
<feature type="transmembrane region" description="Helical" evidence="6">
    <location>
        <begin position="265"/>
        <end position="286"/>
    </location>
</feature>
<protein>
    <recommendedName>
        <fullName evidence="6">GDT1 family protein</fullName>
    </recommendedName>
</protein>
<evidence type="ECO:0000313" key="7">
    <source>
        <dbReference type="EMBL" id="CAL8119955.1"/>
    </source>
</evidence>
<name>A0ABP1R8F0_9HEXA</name>
<feature type="transmembrane region" description="Helical" evidence="6">
    <location>
        <begin position="227"/>
        <end position="245"/>
    </location>
</feature>
<proteinExistence type="inferred from homology"/>
<reference evidence="7 8" key="1">
    <citation type="submission" date="2024-08" db="EMBL/GenBank/DDBJ databases">
        <authorList>
            <person name="Cucini C."/>
            <person name="Frati F."/>
        </authorList>
    </citation>
    <scope>NUCLEOTIDE SEQUENCE [LARGE SCALE GENOMIC DNA]</scope>
</reference>
<feature type="transmembrane region" description="Helical" evidence="6">
    <location>
        <begin position="20"/>
        <end position="50"/>
    </location>
</feature>
<dbReference type="PANTHER" id="PTHR12608">
    <property type="entry name" value="TRANSMEMBRANE PROTEIN HTP-1 RELATED"/>
    <property type="match status" value="1"/>
</dbReference>
<organism evidence="7 8">
    <name type="scientific">Orchesella dallaii</name>
    <dbReference type="NCBI Taxonomy" id="48710"/>
    <lineage>
        <taxon>Eukaryota</taxon>
        <taxon>Metazoa</taxon>
        <taxon>Ecdysozoa</taxon>
        <taxon>Arthropoda</taxon>
        <taxon>Hexapoda</taxon>
        <taxon>Collembola</taxon>
        <taxon>Entomobryomorpha</taxon>
        <taxon>Entomobryoidea</taxon>
        <taxon>Orchesellidae</taxon>
        <taxon>Orchesellinae</taxon>
        <taxon>Orchesella</taxon>
    </lineage>
</organism>
<evidence type="ECO:0000256" key="1">
    <source>
        <dbReference type="ARBA" id="ARBA00004141"/>
    </source>
</evidence>
<evidence type="ECO:0000256" key="6">
    <source>
        <dbReference type="RuleBase" id="RU365102"/>
    </source>
</evidence>
<feature type="transmembrane region" description="Helical" evidence="6">
    <location>
        <begin position="125"/>
        <end position="148"/>
    </location>
</feature>
<feature type="transmembrane region" description="Helical" evidence="6">
    <location>
        <begin position="154"/>
        <end position="172"/>
    </location>
</feature>
<dbReference type="Pfam" id="PF01169">
    <property type="entry name" value="GDT1"/>
    <property type="match status" value="2"/>
</dbReference>
<gene>
    <name evidence="7" type="ORF">ODALV1_LOCUS18788</name>
</gene>
<evidence type="ECO:0000313" key="8">
    <source>
        <dbReference type="Proteomes" id="UP001642540"/>
    </source>
</evidence>
<dbReference type="Proteomes" id="UP001642540">
    <property type="component" value="Unassembled WGS sequence"/>
</dbReference>
<keyword evidence="5 6" id="KW-0472">Membrane</keyword>
<evidence type="ECO:0000256" key="5">
    <source>
        <dbReference type="ARBA" id="ARBA00023136"/>
    </source>
</evidence>
<sequence>MKMQGVESGVGNGSGKSKGVFGSGLSFSFGNSVWIMIMILIIVAFSYVVAAEFDDLDKKLTTLPVQAGGGVTSNVRCPLEHEEADSVNYWYAFFVSFSVIVVLELGDKTFFIVAIMGMSHSRSTVFAGALGALSLMTVICGLFGYASTIISETITYYISTVFFAIFGLKMMYDGYRMSPHEGQQKLEEVQATLRRRDDDNNDVESQGSKGTPLVGKGYILPTGLRRIVFTLFSRIIVQAFTMTFLSEWGDRSQIATVILAAREHVPGVCLGAILAHALCIGLAVLGGRVVGSRISVRSVTMIGGLLFLILALTSIFLSPEFNMVLSDVEDDNNSPYDDPDFERKLALAYDGMSKCDTKEPCPFKI</sequence>
<accession>A0ABP1R8F0</accession>
<dbReference type="PANTHER" id="PTHR12608:SF1">
    <property type="entry name" value="TRANSMEMBRANE PROTEIN 165"/>
    <property type="match status" value="1"/>
</dbReference>
<evidence type="ECO:0000256" key="4">
    <source>
        <dbReference type="ARBA" id="ARBA00022989"/>
    </source>
</evidence>
<comment type="caution">
    <text evidence="7">The sequence shown here is derived from an EMBL/GenBank/DDBJ whole genome shotgun (WGS) entry which is preliminary data.</text>
</comment>
<feature type="transmembrane region" description="Helical" evidence="6">
    <location>
        <begin position="298"/>
        <end position="317"/>
    </location>
</feature>
<keyword evidence="8" id="KW-1185">Reference proteome</keyword>
<keyword evidence="3 6" id="KW-0812">Transmembrane</keyword>
<comment type="subcellular location">
    <subcellularLocation>
        <location evidence="1 6">Membrane</location>
        <topology evidence="1 6">Multi-pass membrane protein</topology>
    </subcellularLocation>
</comment>
<keyword evidence="4 6" id="KW-1133">Transmembrane helix</keyword>